<dbReference type="KEGG" id="chrm:FYK34_03150"/>
<keyword evidence="2" id="KW-0012">Acyltransferase</keyword>
<keyword evidence="1 4" id="KW-0808">Transferase</keyword>
<dbReference type="PANTHER" id="PTHR43877:SF2">
    <property type="entry name" value="AMINOALKYLPHOSPHONATE N-ACETYLTRANSFERASE-RELATED"/>
    <property type="match status" value="1"/>
</dbReference>
<accession>A0A5C1DD98</accession>
<dbReference type="InterPro" id="IPR050832">
    <property type="entry name" value="Bact_Acetyltransf"/>
</dbReference>
<dbReference type="PANTHER" id="PTHR43877">
    <property type="entry name" value="AMINOALKYLPHOSPHONATE N-ACETYLTRANSFERASE-RELATED-RELATED"/>
    <property type="match status" value="1"/>
</dbReference>
<evidence type="ECO:0000256" key="2">
    <source>
        <dbReference type="ARBA" id="ARBA00023315"/>
    </source>
</evidence>
<reference evidence="4 5" key="1">
    <citation type="submission" date="2019-08" db="EMBL/GenBank/DDBJ databases">
        <title>Chromobacterium paludis, a novel bacterium isolated from a Maryland marsh pond.</title>
        <authorList>
            <person name="Blackburn M.B."/>
            <person name="Gundersen-Rindal D.E."/>
        </authorList>
    </citation>
    <scope>NUCLEOTIDE SEQUENCE [LARGE SCALE GENOMIC DNA]</scope>
    <source>
        <strain evidence="5">IIBBL 257-1</strain>
    </source>
</reference>
<sequence>MDATEFRLADWDDLPAVCQLIQQAFGPLAESLPSRPTALDETVASLTGHLASGSQLFLASQARRLDACLLVLPPDDGCAEIKRVCTHPDRQGLGLGSALLRHAEAQLRAQGVIDLRLATRRRLPDNLAFYQRLGYVELERQPYADAVDDERVLMGKRIAAM</sequence>
<organism evidence="4 5">
    <name type="scientific">Chromobacterium paludis</name>
    <dbReference type="NCBI Taxonomy" id="2605945"/>
    <lineage>
        <taxon>Bacteria</taxon>
        <taxon>Pseudomonadati</taxon>
        <taxon>Pseudomonadota</taxon>
        <taxon>Betaproteobacteria</taxon>
        <taxon>Neisseriales</taxon>
        <taxon>Chromobacteriaceae</taxon>
        <taxon>Chromobacterium</taxon>
    </lineage>
</organism>
<dbReference type="AlphaFoldDB" id="A0A5C1DD98"/>
<dbReference type="Gene3D" id="3.40.630.30">
    <property type="match status" value="1"/>
</dbReference>
<dbReference type="Proteomes" id="UP000322079">
    <property type="component" value="Chromosome"/>
</dbReference>
<feature type="domain" description="N-acetyltransferase" evidence="3">
    <location>
        <begin position="4"/>
        <end position="159"/>
    </location>
</feature>
<dbReference type="Pfam" id="PF13508">
    <property type="entry name" value="Acetyltransf_7"/>
    <property type="match status" value="1"/>
</dbReference>
<proteinExistence type="predicted"/>
<gene>
    <name evidence="4" type="ORF">FYK34_03150</name>
</gene>
<evidence type="ECO:0000313" key="4">
    <source>
        <dbReference type="EMBL" id="QEL54630.1"/>
    </source>
</evidence>
<dbReference type="SUPFAM" id="SSF55729">
    <property type="entry name" value="Acyl-CoA N-acyltransferases (Nat)"/>
    <property type="match status" value="1"/>
</dbReference>
<dbReference type="CDD" id="cd04301">
    <property type="entry name" value="NAT_SF"/>
    <property type="match status" value="1"/>
</dbReference>
<evidence type="ECO:0000259" key="3">
    <source>
        <dbReference type="PROSITE" id="PS51186"/>
    </source>
</evidence>
<dbReference type="PROSITE" id="PS51186">
    <property type="entry name" value="GNAT"/>
    <property type="match status" value="1"/>
</dbReference>
<name>A0A5C1DD98_9NEIS</name>
<dbReference type="EMBL" id="CP043473">
    <property type="protein sequence ID" value="QEL54630.1"/>
    <property type="molecule type" value="Genomic_DNA"/>
</dbReference>
<protein>
    <submittedName>
        <fullName evidence="4">GNAT family N-acetyltransferase</fullName>
    </submittedName>
</protein>
<evidence type="ECO:0000256" key="1">
    <source>
        <dbReference type="ARBA" id="ARBA00022679"/>
    </source>
</evidence>
<keyword evidence="5" id="KW-1185">Reference proteome</keyword>
<evidence type="ECO:0000313" key="5">
    <source>
        <dbReference type="Proteomes" id="UP000322079"/>
    </source>
</evidence>
<dbReference type="InterPro" id="IPR000182">
    <property type="entry name" value="GNAT_dom"/>
</dbReference>
<dbReference type="InterPro" id="IPR016181">
    <property type="entry name" value="Acyl_CoA_acyltransferase"/>
</dbReference>
<dbReference type="RefSeq" id="WP_149295014.1">
    <property type="nucleotide sequence ID" value="NZ_CP043473.1"/>
</dbReference>
<dbReference type="GO" id="GO:0016747">
    <property type="term" value="F:acyltransferase activity, transferring groups other than amino-acyl groups"/>
    <property type="evidence" value="ECO:0007669"/>
    <property type="project" value="InterPro"/>
</dbReference>